<comment type="caution">
    <text evidence="1">The sequence shown here is derived from an EMBL/GenBank/DDBJ whole genome shotgun (WGS) entry which is preliminary data.</text>
</comment>
<evidence type="ECO:0000313" key="2">
    <source>
        <dbReference type="Proteomes" id="UP000831701"/>
    </source>
</evidence>
<gene>
    <name evidence="1" type="ORF">L3Q82_005839</name>
</gene>
<reference evidence="1" key="1">
    <citation type="submission" date="2022-04" db="EMBL/GenBank/DDBJ databases">
        <title>Jade perch genome.</title>
        <authorList>
            <person name="Chao B."/>
        </authorList>
    </citation>
    <scope>NUCLEOTIDE SEQUENCE</scope>
    <source>
        <strain evidence="1">CB-2022</strain>
    </source>
</reference>
<organism evidence="1 2">
    <name type="scientific">Scortum barcoo</name>
    <name type="common">barcoo grunter</name>
    <dbReference type="NCBI Taxonomy" id="214431"/>
    <lineage>
        <taxon>Eukaryota</taxon>
        <taxon>Metazoa</taxon>
        <taxon>Chordata</taxon>
        <taxon>Craniata</taxon>
        <taxon>Vertebrata</taxon>
        <taxon>Euteleostomi</taxon>
        <taxon>Actinopterygii</taxon>
        <taxon>Neopterygii</taxon>
        <taxon>Teleostei</taxon>
        <taxon>Neoteleostei</taxon>
        <taxon>Acanthomorphata</taxon>
        <taxon>Eupercaria</taxon>
        <taxon>Centrarchiformes</taxon>
        <taxon>Terapontoidei</taxon>
        <taxon>Terapontidae</taxon>
        <taxon>Scortum</taxon>
    </lineage>
</organism>
<keyword evidence="2" id="KW-1185">Reference proteome</keyword>
<dbReference type="Proteomes" id="UP000831701">
    <property type="component" value="Chromosome 24"/>
</dbReference>
<evidence type="ECO:0000313" key="1">
    <source>
        <dbReference type="EMBL" id="KAI3351294.1"/>
    </source>
</evidence>
<proteinExistence type="predicted"/>
<dbReference type="EMBL" id="CM041554">
    <property type="protein sequence ID" value="KAI3351294.1"/>
    <property type="molecule type" value="Genomic_DNA"/>
</dbReference>
<sequence>MCLELRFIWMGEAVALHSAGEEGLRLISLPLKSPAGANDAMVSPSGGFAAAVPSQEPAALLPQSAGPSMPLPATEVTFPPAQPPSMETKQAIDDLYDRSCEGLEEGQRLQLRELLDLFSDIFAAKDEDCTHTSLVQHNIDTGNAHPIRLHPRRLPLTKRALAEQKIKEMVEAGIIEPSTSPWAAPVVLVKKKDDTWRFCVDYRLLNNVTRKDSYPLPRVDDALDCIAGSRWFSSLDLQSGYWQVELAPEARPKTAFSIGQGLWQFKTISSLAHAADFDSALANLRDVFFAIRKAGLRLHPRKCHLFRRETSFLGHVVSAAGVSTDPAKVTAVRNWPVPRNIGELRSFLGLASYYRRFVRDFATTASPLHRLTQKGQVFQWDPCRPFIVDTDASNVGLGAVLSQEGEQGEQVIAYFSRSLSRPERNYCVTLVESCWRSFLSLRHFRPYLYGQRFLLRTDHASLTWLLNFKEPEGQLARWLETLQDYNFEVRHRAGRLHVNADALSRRPCEGDDCKYCQRMEDQDTAAPRVAALRETPVVDDGRPPDSSSGGPQTSPMDLNHCFESIDPEQLRHDQSQDPVLSRVHELVGAGQRPKWPAVSALDTEVK</sequence>
<accession>A0ACB8V759</accession>
<name>A0ACB8V759_9TELE</name>
<protein>
    <submittedName>
        <fullName evidence="1">Uncharacterized protein</fullName>
    </submittedName>
</protein>